<dbReference type="EMBL" id="WKJL01000011">
    <property type="protein sequence ID" value="MRW85672.1"/>
    <property type="molecule type" value="Genomic_DNA"/>
</dbReference>
<gene>
    <name evidence="1" type="ORF">GJ698_16450</name>
</gene>
<comment type="caution">
    <text evidence="1">The sequence shown here is derived from an EMBL/GenBank/DDBJ whole genome shotgun (WGS) entry which is preliminary data.</text>
</comment>
<dbReference type="RefSeq" id="WP_154358895.1">
    <property type="nucleotide sequence ID" value="NZ_WKJL01000011.1"/>
</dbReference>
<accession>A0A844DA38</accession>
<evidence type="ECO:0000313" key="1">
    <source>
        <dbReference type="EMBL" id="MRW85672.1"/>
    </source>
</evidence>
<reference evidence="1 2" key="1">
    <citation type="submission" date="2019-11" db="EMBL/GenBank/DDBJ databases">
        <title>Novel species isolated from a subtropical stream in China.</title>
        <authorList>
            <person name="Lu H."/>
        </authorList>
    </citation>
    <scope>NUCLEOTIDE SEQUENCE [LARGE SCALE GENOMIC DNA]</scope>
    <source>
        <strain evidence="1 2">FT26W</strain>
    </source>
</reference>
<name>A0A844DA38_9BURK</name>
<protein>
    <submittedName>
        <fullName evidence="1">Uncharacterized protein</fullName>
    </submittedName>
</protein>
<proteinExistence type="predicted"/>
<sequence>MKYDSKAEQEAAEFIEKMAGGYRKAGEFEFIDARLFDTANMPFKAVLDFIPHDPEDCTIEFKTTGLNSRKSKLLADYAVVMTTARGYERKHRIHQKFSWSNSAYKHGEQHAKLPPLRHITTFSKWPTYREIKLYLKLGILFCHTSALEALNSACKMARAGFEINFQQVTPEGIQVTFPLNSMYRHQCDQASSRTSEKYSSKSAWPLKKLSKAAWQNTGINLK</sequence>
<keyword evidence="2" id="KW-1185">Reference proteome</keyword>
<dbReference type="AlphaFoldDB" id="A0A844DA38"/>
<organism evidence="1 2">
    <name type="scientific">Duganella aquatilis</name>
    <dbReference type="NCBI Taxonomy" id="2666082"/>
    <lineage>
        <taxon>Bacteria</taxon>
        <taxon>Pseudomonadati</taxon>
        <taxon>Pseudomonadota</taxon>
        <taxon>Betaproteobacteria</taxon>
        <taxon>Burkholderiales</taxon>
        <taxon>Oxalobacteraceae</taxon>
        <taxon>Telluria group</taxon>
        <taxon>Duganella</taxon>
    </lineage>
</organism>
<dbReference type="Proteomes" id="UP000439986">
    <property type="component" value="Unassembled WGS sequence"/>
</dbReference>
<evidence type="ECO:0000313" key="2">
    <source>
        <dbReference type="Proteomes" id="UP000439986"/>
    </source>
</evidence>